<accession>A0A401Z7V7</accession>
<dbReference type="PANTHER" id="PTHR36832">
    <property type="entry name" value="SLR1174 PROTEIN-RELATED"/>
    <property type="match status" value="1"/>
</dbReference>
<feature type="transmembrane region" description="Helical" evidence="1">
    <location>
        <begin position="141"/>
        <end position="163"/>
    </location>
</feature>
<sequence length="264" mass="30099">MLRFYLEVARTAFRRQLIYRWANLAGLSANVFFAIIFSYVIIALYHARPAVAGYDVRDTLRYSWLMQALLMIVLPFSWNDLMQTIRTGDVVSDLSKPCDFYIYWFSREMGRNVYYMLFRGLPTYAVGMLLFQLGIPLSWQSWLVFALVLPVGSMLGIAYRILYNVVAFWIIEARAMMTFAITIAQFLTGMYVPIPLLPAWLQGIVDWLPFHGFMDLPVEVLLGKIAGGVLAFDVLRQLGWLLVLTLGVQLLTGVAKQRVIAQGG</sequence>
<evidence type="ECO:0000313" key="3">
    <source>
        <dbReference type="Proteomes" id="UP000287224"/>
    </source>
</evidence>
<evidence type="ECO:0000256" key="1">
    <source>
        <dbReference type="SAM" id="Phobius"/>
    </source>
</evidence>
<proteinExistence type="predicted"/>
<keyword evidence="1" id="KW-0812">Transmembrane</keyword>
<feature type="transmembrane region" description="Helical" evidence="1">
    <location>
        <begin position="21"/>
        <end position="47"/>
    </location>
</feature>
<dbReference type="InterPro" id="IPR010390">
    <property type="entry name" value="ABC-2_transporter-like"/>
</dbReference>
<keyword evidence="3" id="KW-1185">Reference proteome</keyword>
<protein>
    <submittedName>
        <fullName evidence="2">ABC transporter permease</fullName>
    </submittedName>
</protein>
<dbReference type="PANTHER" id="PTHR36832:SF2">
    <property type="entry name" value="INTEGRAL MEMBRANE PROTEIN"/>
    <property type="match status" value="1"/>
</dbReference>
<comment type="caution">
    <text evidence="2">The sequence shown here is derived from an EMBL/GenBank/DDBJ whole genome shotgun (WGS) entry which is preliminary data.</text>
</comment>
<keyword evidence="1" id="KW-1133">Transmembrane helix</keyword>
<feature type="transmembrane region" description="Helical" evidence="1">
    <location>
        <begin position="238"/>
        <end position="255"/>
    </location>
</feature>
<keyword evidence="1" id="KW-0472">Membrane</keyword>
<name>A0A401Z7V7_9CHLR</name>
<dbReference type="EMBL" id="BIFQ01000001">
    <property type="protein sequence ID" value="GCE02947.1"/>
    <property type="molecule type" value="Genomic_DNA"/>
</dbReference>
<feature type="transmembrane region" description="Helical" evidence="1">
    <location>
        <begin position="175"/>
        <end position="194"/>
    </location>
</feature>
<dbReference type="Proteomes" id="UP000287224">
    <property type="component" value="Unassembled WGS sequence"/>
</dbReference>
<reference evidence="3" key="1">
    <citation type="submission" date="2018-12" db="EMBL/GenBank/DDBJ databases">
        <title>Tengunoibacter tsumagoiensis gen. nov., sp. nov., Dictyobacter kobayashii sp. nov., D. alpinus sp. nov., and D. joshuensis sp. nov. and description of Dictyobacteraceae fam. nov. within the order Ktedonobacterales isolated from Tengu-no-mugimeshi.</title>
        <authorList>
            <person name="Wang C.M."/>
            <person name="Zheng Y."/>
            <person name="Sakai Y."/>
            <person name="Toyoda A."/>
            <person name="Minakuchi Y."/>
            <person name="Abe K."/>
            <person name="Yokota A."/>
            <person name="Yabe S."/>
        </authorList>
    </citation>
    <scope>NUCLEOTIDE SEQUENCE [LARGE SCALE GENOMIC DNA]</scope>
    <source>
        <strain evidence="3">S-27</strain>
    </source>
</reference>
<gene>
    <name evidence="2" type="ORF">KDAU_02760</name>
</gene>
<organism evidence="2 3">
    <name type="scientific">Dictyobacter aurantiacus</name>
    <dbReference type="NCBI Taxonomy" id="1936993"/>
    <lineage>
        <taxon>Bacteria</taxon>
        <taxon>Bacillati</taxon>
        <taxon>Chloroflexota</taxon>
        <taxon>Ktedonobacteria</taxon>
        <taxon>Ktedonobacterales</taxon>
        <taxon>Dictyobacteraceae</taxon>
        <taxon>Dictyobacter</taxon>
    </lineage>
</organism>
<dbReference type="OrthoDB" id="8582979at2"/>
<evidence type="ECO:0000313" key="2">
    <source>
        <dbReference type="EMBL" id="GCE02947.1"/>
    </source>
</evidence>
<feature type="transmembrane region" description="Helical" evidence="1">
    <location>
        <begin position="113"/>
        <end position="135"/>
    </location>
</feature>
<dbReference type="RefSeq" id="WP_160145569.1">
    <property type="nucleotide sequence ID" value="NZ_BIFQ01000001.1"/>
</dbReference>
<dbReference type="Pfam" id="PF06182">
    <property type="entry name" value="ABC2_membrane_6"/>
    <property type="match status" value="1"/>
</dbReference>
<feature type="transmembrane region" description="Helical" evidence="1">
    <location>
        <begin position="59"/>
        <end position="78"/>
    </location>
</feature>
<dbReference type="AlphaFoldDB" id="A0A401Z7V7"/>